<feature type="active site" evidence="3">
    <location>
        <position position="177"/>
    </location>
</feature>
<dbReference type="PROSITE" id="PS01174">
    <property type="entry name" value="LIPASE_GDXG_SER"/>
    <property type="match status" value="1"/>
</dbReference>
<dbReference type="Proteomes" id="UP000292423">
    <property type="component" value="Unassembled WGS sequence"/>
</dbReference>
<feature type="domain" description="Alpha/beta hydrolase fold-3" evidence="4">
    <location>
        <begin position="104"/>
        <end position="304"/>
    </location>
</feature>
<evidence type="ECO:0000313" key="5">
    <source>
        <dbReference type="EMBL" id="RZU47450.1"/>
    </source>
</evidence>
<dbReference type="EMBL" id="SHKX01000010">
    <property type="protein sequence ID" value="RZU47450.1"/>
    <property type="molecule type" value="Genomic_DNA"/>
</dbReference>
<proteinExistence type="inferred from homology"/>
<dbReference type="PANTHER" id="PTHR48081:SF8">
    <property type="entry name" value="ALPHA_BETA HYDROLASE FOLD-3 DOMAIN-CONTAINING PROTEIN-RELATED"/>
    <property type="match status" value="1"/>
</dbReference>
<evidence type="ECO:0000256" key="1">
    <source>
        <dbReference type="ARBA" id="ARBA00010515"/>
    </source>
</evidence>
<dbReference type="InterPro" id="IPR050300">
    <property type="entry name" value="GDXG_lipolytic_enzyme"/>
</dbReference>
<gene>
    <name evidence="5" type="ORF">EV700_0412</name>
</gene>
<dbReference type="Pfam" id="PF07859">
    <property type="entry name" value="Abhydrolase_3"/>
    <property type="match status" value="1"/>
</dbReference>
<sequence>MTQQLAFATDPHFHHPSFHRQVDYPLSWQARLFNLATKLTVKPVLQYAAVTNNTMNVVNQIYRLTSPFTTHVPDFVKITPVSFEHCYGEWVRSGKRLKEEKVIYYLHGGGYFFSSIEQHRPLTWRLSRALHRPVFAINYRKAPDWQFHHWLDDAVTGYTYLLDMGFKPENIIVSGDSAGGNLTLILMQALKFSGISLPAGCICISPWTDIACEGDSMHTNRDHDPLFAASAVEALGQHYAKGASTWHPWVSPVNSDLTGLPPLLLMVGSTEVLRDDALRLADRARASGVPVVYEEWAAMPHVFPLFAFFLPEGRRAYKHIARFVHDLEKFQAGGYADH</sequence>
<dbReference type="AlphaFoldDB" id="A0A4Q7ZA69"/>
<dbReference type="InterPro" id="IPR029058">
    <property type="entry name" value="AB_hydrolase_fold"/>
</dbReference>
<organism evidence="5 6">
    <name type="scientific">Fluviicoccus keumensis</name>
    <dbReference type="NCBI Taxonomy" id="1435465"/>
    <lineage>
        <taxon>Bacteria</taxon>
        <taxon>Pseudomonadati</taxon>
        <taxon>Pseudomonadota</taxon>
        <taxon>Gammaproteobacteria</taxon>
        <taxon>Moraxellales</taxon>
        <taxon>Moraxellaceae</taxon>
        <taxon>Fluviicoccus</taxon>
    </lineage>
</organism>
<reference evidence="5 6" key="1">
    <citation type="submission" date="2019-02" db="EMBL/GenBank/DDBJ databases">
        <title>Genomic Encyclopedia of Type Strains, Phase IV (KMG-IV): sequencing the most valuable type-strain genomes for metagenomic binning, comparative biology and taxonomic classification.</title>
        <authorList>
            <person name="Goeker M."/>
        </authorList>
    </citation>
    <scope>NUCLEOTIDE SEQUENCE [LARGE SCALE GENOMIC DNA]</scope>
    <source>
        <strain evidence="5 6">DSM 105135</strain>
    </source>
</reference>
<comment type="similarity">
    <text evidence="1">Belongs to the 'GDXG' lipolytic enzyme family.</text>
</comment>
<protein>
    <submittedName>
        <fullName evidence="5">Acetyl esterase/lipase</fullName>
    </submittedName>
</protein>
<name>A0A4Q7ZA69_9GAMM</name>
<dbReference type="InterPro" id="IPR013094">
    <property type="entry name" value="AB_hydrolase_3"/>
</dbReference>
<dbReference type="InterPro" id="IPR033140">
    <property type="entry name" value="Lipase_GDXG_put_SER_AS"/>
</dbReference>
<evidence type="ECO:0000256" key="2">
    <source>
        <dbReference type="ARBA" id="ARBA00022801"/>
    </source>
</evidence>
<dbReference type="RefSeq" id="WP_130410693.1">
    <property type="nucleotide sequence ID" value="NZ_SHKX01000010.1"/>
</dbReference>
<dbReference type="SUPFAM" id="SSF53474">
    <property type="entry name" value="alpha/beta-Hydrolases"/>
    <property type="match status" value="1"/>
</dbReference>
<keyword evidence="6" id="KW-1185">Reference proteome</keyword>
<evidence type="ECO:0000256" key="3">
    <source>
        <dbReference type="PROSITE-ProRule" id="PRU10038"/>
    </source>
</evidence>
<comment type="caution">
    <text evidence="5">The sequence shown here is derived from an EMBL/GenBank/DDBJ whole genome shotgun (WGS) entry which is preliminary data.</text>
</comment>
<evidence type="ECO:0000259" key="4">
    <source>
        <dbReference type="Pfam" id="PF07859"/>
    </source>
</evidence>
<dbReference type="GO" id="GO:0016787">
    <property type="term" value="F:hydrolase activity"/>
    <property type="evidence" value="ECO:0007669"/>
    <property type="project" value="UniProtKB-KW"/>
</dbReference>
<dbReference type="PANTHER" id="PTHR48081">
    <property type="entry name" value="AB HYDROLASE SUPERFAMILY PROTEIN C4A8.06C"/>
    <property type="match status" value="1"/>
</dbReference>
<accession>A0A4Q7ZA69</accession>
<dbReference type="OrthoDB" id="9806180at2"/>
<evidence type="ECO:0000313" key="6">
    <source>
        <dbReference type="Proteomes" id="UP000292423"/>
    </source>
</evidence>
<dbReference type="Gene3D" id="3.40.50.1820">
    <property type="entry name" value="alpha/beta hydrolase"/>
    <property type="match status" value="1"/>
</dbReference>
<keyword evidence="2" id="KW-0378">Hydrolase</keyword>